<evidence type="ECO:0000256" key="1">
    <source>
        <dbReference type="SAM" id="SignalP"/>
    </source>
</evidence>
<name>A0A6A5WI00_9PLEO</name>
<dbReference type="GO" id="GO:0016787">
    <property type="term" value="F:hydrolase activity"/>
    <property type="evidence" value="ECO:0007669"/>
    <property type="project" value="UniProtKB-KW"/>
</dbReference>
<sequence>MSSPMKMSLLAFISTVAAAPHYGHHSRFHKSSSGYGGVGTGSASGHAYPTGGWGSNSTGYYPTGTGTGVYNDGKTTTIDHTLYSTTTIVSTIYATLPASEGSPIGAEDVSTGAAGCGHETVYVTATNKVTVTVAGPSSVAEAASSSVVYEAPSYTPVYEAPSSVAAPVSSAPAYEAPSSVAAPASSAPVYEAPSSVVAPVSSAEESKTPAYEATPSSTLAQISVSLENKPVVQVSTPVPSATPSLSPSTGSYSGGKRGLAYNDVSLCGGFPNAAFAYNWAQTEGNNLPEGTQYVPMMHKVSDSTPEVWKANVKKAVAAGTTVVMGFNEPDHGEQANMLPKAACEQWNLYMDLKGEYPDLTILGPSVTNGFVEGAHPMGLPWLEAFYGFCPNAGDAVNIHFYDIPDGAVERFKTQVEKAYTMFNKKVWVTEFGLNPGSATTEQAAAFVKEVTAWMDTNDHVQGYAYFMVGTGENQLNSGTGLSPIGEVYAS</sequence>
<keyword evidence="4" id="KW-1185">Reference proteome</keyword>
<dbReference type="GO" id="GO:0009277">
    <property type="term" value="C:fungal-type cell wall"/>
    <property type="evidence" value="ECO:0007669"/>
    <property type="project" value="TreeGrafter"/>
</dbReference>
<dbReference type="OrthoDB" id="43654at2759"/>
<dbReference type="InterPro" id="IPR024655">
    <property type="entry name" value="Asl1_glyco_hydro_catalytic"/>
</dbReference>
<dbReference type="InterPro" id="IPR017853">
    <property type="entry name" value="GH"/>
</dbReference>
<keyword evidence="3" id="KW-0378">Hydrolase</keyword>
<dbReference type="GO" id="GO:0071966">
    <property type="term" value="P:fungal-type cell wall polysaccharide metabolic process"/>
    <property type="evidence" value="ECO:0007669"/>
    <property type="project" value="TreeGrafter"/>
</dbReference>
<dbReference type="SUPFAM" id="SSF51445">
    <property type="entry name" value="(Trans)glycosidases"/>
    <property type="match status" value="1"/>
</dbReference>
<dbReference type="Gene3D" id="3.20.20.80">
    <property type="entry name" value="Glycosidases"/>
    <property type="match status" value="1"/>
</dbReference>
<evidence type="ECO:0000313" key="4">
    <source>
        <dbReference type="Proteomes" id="UP000799779"/>
    </source>
</evidence>
<proteinExistence type="predicted"/>
<dbReference type="EMBL" id="ML977583">
    <property type="protein sequence ID" value="KAF2001473.1"/>
    <property type="molecule type" value="Genomic_DNA"/>
</dbReference>
<keyword evidence="1" id="KW-0732">Signal</keyword>
<feature type="domain" description="Asl1-like glycosyl hydrolase catalytic" evidence="2">
    <location>
        <begin position="259"/>
        <end position="488"/>
    </location>
</feature>
<feature type="signal peptide" evidence="1">
    <location>
        <begin position="1"/>
        <end position="18"/>
    </location>
</feature>
<accession>A0A6A5WI00</accession>
<dbReference type="InterPro" id="IPR053183">
    <property type="entry name" value="ASL1"/>
</dbReference>
<dbReference type="Proteomes" id="UP000799779">
    <property type="component" value="Unassembled WGS sequence"/>
</dbReference>
<dbReference type="Pfam" id="PF11790">
    <property type="entry name" value="Glyco_hydro_cc"/>
    <property type="match status" value="1"/>
</dbReference>
<evidence type="ECO:0000313" key="3">
    <source>
        <dbReference type="EMBL" id="KAF2001473.1"/>
    </source>
</evidence>
<gene>
    <name evidence="3" type="ORF">P154DRAFT_521852</name>
</gene>
<evidence type="ECO:0000259" key="2">
    <source>
        <dbReference type="Pfam" id="PF11790"/>
    </source>
</evidence>
<dbReference type="PANTHER" id="PTHR34154:SF13">
    <property type="entry name" value="ASL1-LIKE GLYCOSYL HYDROLASE CATALYTIC DOMAIN-CONTAINING PROTEIN"/>
    <property type="match status" value="1"/>
</dbReference>
<feature type="chain" id="PRO_5025349620" evidence="1">
    <location>
        <begin position="19"/>
        <end position="490"/>
    </location>
</feature>
<dbReference type="AlphaFoldDB" id="A0A6A5WI00"/>
<organism evidence="3 4">
    <name type="scientific">Amniculicola lignicola CBS 123094</name>
    <dbReference type="NCBI Taxonomy" id="1392246"/>
    <lineage>
        <taxon>Eukaryota</taxon>
        <taxon>Fungi</taxon>
        <taxon>Dikarya</taxon>
        <taxon>Ascomycota</taxon>
        <taxon>Pezizomycotina</taxon>
        <taxon>Dothideomycetes</taxon>
        <taxon>Pleosporomycetidae</taxon>
        <taxon>Pleosporales</taxon>
        <taxon>Amniculicolaceae</taxon>
        <taxon>Amniculicola</taxon>
    </lineage>
</organism>
<dbReference type="PANTHER" id="PTHR34154">
    <property type="entry name" value="ALKALI-SENSITIVE LINKAGE PROTEIN 1"/>
    <property type="match status" value="1"/>
</dbReference>
<protein>
    <submittedName>
        <fullName evidence="3">Glycoside hydrolase family 128 protein</fullName>
    </submittedName>
</protein>
<reference evidence="3" key="1">
    <citation type="journal article" date="2020" name="Stud. Mycol.">
        <title>101 Dothideomycetes genomes: a test case for predicting lifestyles and emergence of pathogens.</title>
        <authorList>
            <person name="Haridas S."/>
            <person name="Albert R."/>
            <person name="Binder M."/>
            <person name="Bloem J."/>
            <person name="Labutti K."/>
            <person name="Salamov A."/>
            <person name="Andreopoulos B."/>
            <person name="Baker S."/>
            <person name="Barry K."/>
            <person name="Bills G."/>
            <person name="Bluhm B."/>
            <person name="Cannon C."/>
            <person name="Castanera R."/>
            <person name="Culley D."/>
            <person name="Daum C."/>
            <person name="Ezra D."/>
            <person name="Gonzalez J."/>
            <person name="Henrissat B."/>
            <person name="Kuo A."/>
            <person name="Liang C."/>
            <person name="Lipzen A."/>
            <person name="Lutzoni F."/>
            <person name="Magnuson J."/>
            <person name="Mondo S."/>
            <person name="Nolan M."/>
            <person name="Ohm R."/>
            <person name="Pangilinan J."/>
            <person name="Park H.-J."/>
            <person name="Ramirez L."/>
            <person name="Alfaro M."/>
            <person name="Sun H."/>
            <person name="Tritt A."/>
            <person name="Yoshinaga Y."/>
            <person name="Zwiers L.-H."/>
            <person name="Turgeon B."/>
            <person name="Goodwin S."/>
            <person name="Spatafora J."/>
            <person name="Crous P."/>
            <person name="Grigoriev I."/>
        </authorList>
    </citation>
    <scope>NUCLEOTIDE SEQUENCE</scope>
    <source>
        <strain evidence="3">CBS 123094</strain>
    </source>
</reference>